<keyword evidence="3" id="KW-1185">Reference proteome</keyword>
<sequence>MTQFENVRWPTAVLNVSHTRLPEVTSSILGESGFENVRWPSGSTERFSHTTTRGRQFDTRGQRGGTGLAKKIPTEISGEVALRGESSYYKKFNLYSFENVRWPSGSTERFSHTTTRGR</sequence>
<evidence type="ECO:0000256" key="1">
    <source>
        <dbReference type="SAM" id="MobiDB-lite"/>
    </source>
</evidence>
<dbReference type="Proteomes" id="UP000824890">
    <property type="component" value="Unassembled WGS sequence"/>
</dbReference>
<evidence type="ECO:0000313" key="2">
    <source>
        <dbReference type="EMBL" id="KAH0886909.1"/>
    </source>
</evidence>
<accession>A0ABQ8A323</accession>
<proteinExistence type="predicted"/>
<gene>
    <name evidence="2" type="ORF">HID58_063005</name>
</gene>
<feature type="region of interest" description="Disordered" evidence="1">
    <location>
        <begin position="40"/>
        <end position="69"/>
    </location>
</feature>
<protein>
    <submittedName>
        <fullName evidence="2">Uncharacterized protein</fullName>
    </submittedName>
</protein>
<reference evidence="2 3" key="1">
    <citation type="submission" date="2021-05" db="EMBL/GenBank/DDBJ databases">
        <title>Genome Assembly of Synthetic Allotetraploid Brassica napus Reveals Homoeologous Exchanges between Subgenomes.</title>
        <authorList>
            <person name="Davis J.T."/>
        </authorList>
    </citation>
    <scope>NUCLEOTIDE SEQUENCE [LARGE SCALE GENOMIC DNA]</scope>
    <source>
        <strain evidence="3">cv. Da-Ae</strain>
        <tissue evidence="2">Seedling</tissue>
    </source>
</reference>
<organism evidence="2 3">
    <name type="scientific">Brassica napus</name>
    <name type="common">Rape</name>
    <dbReference type="NCBI Taxonomy" id="3708"/>
    <lineage>
        <taxon>Eukaryota</taxon>
        <taxon>Viridiplantae</taxon>
        <taxon>Streptophyta</taxon>
        <taxon>Embryophyta</taxon>
        <taxon>Tracheophyta</taxon>
        <taxon>Spermatophyta</taxon>
        <taxon>Magnoliopsida</taxon>
        <taxon>eudicotyledons</taxon>
        <taxon>Gunneridae</taxon>
        <taxon>Pentapetalae</taxon>
        <taxon>rosids</taxon>
        <taxon>malvids</taxon>
        <taxon>Brassicales</taxon>
        <taxon>Brassicaceae</taxon>
        <taxon>Brassiceae</taxon>
        <taxon>Brassica</taxon>
    </lineage>
</organism>
<evidence type="ECO:0000313" key="3">
    <source>
        <dbReference type="Proteomes" id="UP000824890"/>
    </source>
</evidence>
<dbReference type="EMBL" id="JAGKQM010000014">
    <property type="protein sequence ID" value="KAH0886909.1"/>
    <property type="molecule type" value="Genomic_DNA"/>
</dbReference>
<comment type="caution">
    <text evidence="2">The sequence shown here is derived from an EMBL/GenBank/DDBJ whole genome shotgun (WGS) entry which is preliminary data.</text>
</comment>
<name>A0ABQ8A323_BRANA</name>
<feature type="compositionally biased region" description="Polar residues" evidence="1">
    <location>
        <begin position="41"/>
        <end position="54"/>
    </location>
</feature>